<evidence type="ECO:0000313" key="2">
    <source>
        <dbReference type="Proteomes" id="UP000215914"/>
    </source>
</evidence>
<name>A0A251UY65_HELAN</name>
<protein>
    <submittedName>
        <fullName evidence="1">Uncharacterized protein</fullName>
    </submittedName>
</protein>
<accession>A0A251UY65</accession>
<dbReference type="EMBL" id="CM007893">
    <property type="protein sequence ID" value="OTG27973.1"/>
    <property type="molecule type" value="Genomic_DNA"/>
</dbReference>
<organism evidence="1 2">
    <name type="scientific">Helianthus annuus</name>
    <name type="common">Common sunflower</name>
    <dbReference type="NCBI Taxonomy" id="4232"/>
    <lineage>
        <taxon>Eukaryota</taxon>
        <taxon>Viridiplantae</taxon>
        <taxon>Streptophyta</taxon>
        <taxon>Embryophyta</taxon>
        <taxon>Tracheophyta</taxon>
        <taxon>Spermatophyta</taxon>
        <taxon>Magnoliopsida</taxon>
        <taxon>eudicotyledons</taxon>
        <taxon>Gunneridae</taxon>
        <taxon>Pentapetalae</taxon>
        <taxon>asterids</taxon>
        <taxon>campanulids</taxon>
        <taxon>Asterales</taxon>
        <taxon>Asteraceae</taxon>
        <taxon>Asteroideae</taxon>
        <taxon>Heliantheae alliance</taxon>
        <taxon>Heliantheae</taxon>
        <taxon>Helianthus</taxon>
    </lineage>
</organism>
<dbReference type="AlphaFoldDB" id="A0A251UY65"/>
<keyword evidence="2" id="KW-1185">Reference proteome</keyword>
<reference evidence="2" key="1">
    <citation type="journal article" date="2017" name="Nature">
        <title>The sunflower genome provides insights into oil metabolism, flowering and Asterid evolution.</title>
        <authorList>
            <person name="Badouin H."/>
            <person name="Gouzy J."/>
            <person name="Grassa C.J."/>
            <person name="Murat F."/>
            <person name="Staton S.E."/>
            <person name="Cottret L."/>
            <person name="Lelandais-Briere C."/>
            <person name="Owens G.L."/>
            <person name="Carrere S."/>
            <person name="Mayjonade B."/>
            <person name="Legrand L."/>
            <person name="Gill N."/>
            <person name="Kane N.C."/>
            <person name="Bowers J.E."/>
            <person name="Hubner S."/>
            <person name="Bellec A."/>
            <person name="Berard A."/>
            <person name="Berges H."/>
            <person name="Blanchet N."/>
            <person name="Boniface M.C."/>
            <person name="Brunel D."/>
            <person name="Catrice O."/>
            <person name="Chaidir N."/>
            <person name="Claudel C."/>
            <person name="Donnadieu C."/>
            <person name="Faraut T."/>
            <person name="Fievet G."/>
            <person name="Helmstetter N."/>
            <person name="King M."/>
            <person name="Knapp S.J."/>
            <person name="Lai Z."/>
            <person name="Le Paslier M.C."/>
            <person name="Lippi Y."/>
            <person name="Lorenzon L."/>
            <person name="Mandel J.R."/>
            <person name="Marage G."/>
            <person name="Marchand G."/>
            <person name="Marquand E."/>
            <person name="Bret-Mestries E."/>
            <person name="Morien E."/>
            <person name="Nambeesan S."/>
            <person name="Nguyen T."/>
            <person name="Pegot-Espagnet P."/>
            <person name="Pouilly N."/>
            <person name="Raftis F."/>
            <person name="Sallet E."/>
            <person name="Schiex T."/>
            <person name="Thomas J."/>
            <person name="Vandecasteele C."/>
            <person name="Vares D."/>
            <person name="Vear F."/>
            <person name="Vautrin S."/>
            <person name="Crespi M."/>
            <person name="Mangin B."/>
            <person name="Burke J.M."/>
            <person name="Salse J."/>
            <person name="Munos S."/>
            <person name="Vincourt P."/>
            <person name="Rieseberg L.H."/>
            <person name="Langlade N.B."/>
        </authorList>
    </citation>
    <scope>NUCLEOTIDE SEQUENCE [LARGE SCALE GENOMIC DNA]</scope>
    <source>
        <strain evidence="2">cv. SF193</strain>
    </source>
</reference>
<dbReference type="InParanoid" id="A0A251UY65"/>
<evidence type="ECO:0000313" key="1">
    <source>
        <dbReference type="EMBL" id="OTG27973.1"/>
    </source>
</evidence>
<gene>
    <name evidence="1" type="ORF">HannXRQ_Chr04g0105991</name>
</gene>
<proteinExistence type="predicted"/>
<sequence>MTPVSPPPRKKNQDLHQCSQNFISSSIRESASRSPHELSYHGCSYFSPTQVCFRGRKL</sequence>
<dbReference type="Proteomes" id="UP000215914">
    <property type="component" value="Chromosome 4"/>
</dbReference>